<sequence length="459" mass="51631">MMMSQSMESKIGWHLLSFAAVTIAIAVTVISVTIWFDNREREELFAHQFSDILKNLVDNNFFQLQLLTNDFAYWDDMYQFVEQQNAKFIASNFSDASLESSLIHGVIIQSDSGSILFFKALLNEHSPVQTLNLFRSTPPSETDFGLLISGGQIFIYTSQLISNSNRTQETNGKLVLLRRAVPELSQQIAKSLGVEVRVQLTVPSFVTARYSFSDGYYIALQQITSMEGVSEAVIVSYMNNGTMIPAKVTLLLPKYSAAIWEPILLIAVIIIGVLAMSLLTWLLMRKQIIKPLKLLLHYLTTSASQTQAPKALGQLQELGQVLAEFKAIQTSLQRQNQHHQELLNSITDIVVTVNQHGHIQFANKQAVEWLAIDLQQLSAVSLDYLIECTDPNQKPVAAWLHTLLRQRQQISTKTHIRLYARPQQHYLVAVTGYPPNQGTDEDSDRDEQLAAVIIISLLD</sequence>
<keyword evidence="4" id="KW-1185">Reference proteome</keyword>
<comment type="caution">
    <text evidence="3">The sequence shown here is derived from an EMBL/GenBank/DDBJ whole genome shotgun (WGS) entry which is preliminary data.</text>
</comment>
<feature type="domain" description="PAS" evidence="2">
    <location>
        <begin position="337"/>
        <end position="405"/>
    </location>
</feature>
<evidence type="ECO:0000313" key="4">
    <source>
        <dbReference type="Proteomes" id="UP000619743"/>
    </source>
</evidence>
<dbReference type="InterPro" id="IPR007892">
    <property type="entry name" value="CHASE4"/>
</dbReference>
<dbReference type="EMBL" id="BMDX01000011">
    <property type="protein sequence ID" value="GGA80901.1"/>
    <property type="molecule type" value="Genomic_DNA"/>
</dbReference>
<feature type="transmembrane region" description="Helical" evidence="1">
    <location>
        <begin position="12"/>
        <end position="36"/>
    </location>
</feature>
<accession>A0A8J2XPK9</accession>
<evidence type="ECO:0000256" key="1">
    <source>
        <dbReference type="SAM" id="Phobius"/>
    </source>
</evidence>
<keyword evidence="1" id="KW-0472">Membrane</keyword>
<keyword evidence="1" id="KW-1133">Transmembrane helix</keyword>
<keyword evidence="1" id="KW-0812">Transmembrane</keyword>
<reference evidence="4" key="1">
    <citation type="journal article" date="2019" name="Int. J. Syst. Evol. Microbiol.">
        <title>The Global Catalogue of Microorganisms (GCM) 10K type strain sequencing project: providing services to taxonomists for standard genome sequencing and annotation.</title>
        <authorList>
            <consortium name="The Broad Institute Genomics Platform"/>
            <consortium name="The Broad Institute Genome Sequencing Center for Infectious Disease"/>
            <person name="Wu L."/>
            <person name="Ma J."/>
        </authorList>
    </citation>
    <scope>NUCLEOTIDE SEQUENCE [LARGE SCALE GENOMIC DNA]</scope>
    <source>
        <strain evidence="4">CGMCC 1.10130</strain>
    </source>
</reference>
<organism evidence="3 4">
    <name type="scientific">Neiella marina</name>
    <dbReference type="NCBI Taxonomy" id="508461"/>
    <lineage>
        <taxon>Bacteria</taxon>
        <taxon>Pseudomonadati</taxon>
        <taxon>Pseudomonadota</taxon>
        <taxon>Gammaproteobacteria</taxon>
        <taxon>Alteromonadales</taxon>
        <taxon>Echinimonadaceae</taxon>
        <taxon>Neiella</taxon>
    </lineage>
</organism>
<dbReference type="InterPro" id="IPR021009">
    <property type="entry name" value="MogR_DNA-bd"/>
</dbReference>
<protein>
    <recommendedName>
        <fullName evidence="2">PAS domain-containing protein</fullName>
    </recommendedName>
</protein>
<dbReference type="Proteomes" id="UP000619743">
    <property type="component" value="Unassembled WGS sequence"/>
</dbReference>
<name>A0A8J2XPK9_9GAMM</name>
<gene>
    <name evidence="3" type="ORF">GCM10011369_23560</name>
</gene>
<dbReference type="InterPro" id="IPR000014">
    <property type="entry name" value="PAS"/>
</dbReference>
<feature type="transmembrane region" description="Helical" evidence="1">
    <location>
        <begin position="263"/>
        <end position="284"/>
    </location>
</feature>
<dbReference type="Gene3D" id="3.30.450.20">
    <property type="entry name" value="PAS domain"/>
    <property type="match status" value="1"/>
</dbReference>
<dbReference type="AlphaFoldDB" id="A0A8J2XPK9"/>
<dbReference type="SMART" id="SM00091">
    <property type="entry name" value="PAS"/>
    <property type="match status" value="1"/>
</dbReference>
<dbReference type="Pfam" id="PF05228">
    <property type="entry name" value="CHASE4"/>
    <property type="match status" value="1"/>
</dbReference>
<dbReference type="Pfam" id="PF12181">
    <property type="entry name" value="MogR_DNAbind"/>
    <property type="match status" value="1"/>
</dbReference>
<evidence type="ECO:0000313" key="3">
    <source>
        <dbReference type="EMBL" id="GGA80901.1"/>
    </source>
</evidence>
<dbReference type="SUPFAM" id="SSF55785">
    <property type="entry name" value="PYP-like sensor domain (PAS domain)"/>
    <property type="match status" value="1"/>
</dbReference>
<proteinExistence type="predicted"/>
<dbReference type="InterPro" id="IPR035965">
    <property type="entry name" value="PAS-like_dom_sf"/>
</dbReference>
<evidence type="ECO:0000259" key="2">
    <source>
        <dbReference type="SMART" id="SM00091"/>
    </source>
</evidence>